<dbReference type="OrthoDB" id="4480133at2"/>
<dbReference type="PANTHER" id="PTHR43280">
    <property type="entry name" value="ARAC-FAMILY TRANSCRIPTIONAL REGULATOR"/>
    <property type="match status" value="1"/>
</dbReference>
<evidence type="ECO:0000256" key="1">
    <source>
        <dbReference type="ARBA" id="ARBA00023015"/>
    </source>
</evidence>
<dbReference type="RefSeq" id="WP_146305190.1">
    <property type="nucleotide sequence ID" value="NZ_VOHS01000008.1"/>
</dbReference>
<feature type="domain" description="HTH araC/xylS-type" evidence="4">
    <location>
        <begin position="172"/>
        <end position="268"/>
    </location>
</feature>
<dbReference type="SMART" id="SM00342">
    <property type="entry name" value="HTH_ARAC"/>
    <property type="match status" value="1"/>
</dbReference>
<keyword evidence="1" id="KW-0805">Transcription regulation</keyword>
<gene>
    <name evidence="5" type="ORF">FEF09_11220</name>
</gene>
<evidence type="ECO:0000256" key="3">
    <source>
        <dbReference type="ARBA" id="ARBA00023163"/>
    </source>
</evidence>
<dbReference type="EMBL" id="VOHS01000008">
    <property type="protein sequence ID" value="TWW00605.1"/>
    <property type="molecule type" value="Genomic_DNA"/>
</dbReference>
<dbReference type="Pfam" id="PF12833">
    <property type="entry name" value="HTH_18"/>
    <property type="match status" value="1"/>
</dbReference>
<keyword evidence="3" id="KW-0804">Transcription</keyword>
<evidence type="ECO:0000313" key="5">
    <source>
        <dbReference type="EMBL" id="TWW00605.1"/>
    </source>
</evidence>
<sequence>MAATTDPNIPQIVYACVSHKTVDAELLVRQHVIEYILAGTSIAYFGNKSQTFKAGDIRFAVRNRLSKFVKLPHEGEEYRSIAICIDKNTLLDISAPYERSIAASQHYDNVLPLRPNHLFKNYIDSLLPYLEHSHQITGELLKTKVKEAVLIFMEANPELKRLLFDFSEPGKIDLQEFMEEHYQYSGDLEHMAYLTGRSISTFKRDFEKIFHTTPGKWLIQKKLEAAHVLLKEKKMKPTDVYMEVGFNDYSHFFTAFKKLFGTSPSMVV</sequence>
<dbReference type="Pfam" id="PF22200">
    <property type="entry name" value="ExsA_N"/>
    <property type="match status" value="1"/>
</dbReference>
<dbReference type="GO" id="GO:0003700">
    <property type="term" value="F:DNA-binding transcription factor activity"/>
    <property type="evidence" value="ECO:0007669"/>
    <property type="project" value="InterPro"/>
</dbReference>
<dbReference type="InterPro" id="IPR018060">
    <property type="entry name" value="HTH_AraC"/>
</dbReference>
<organism evidence="5 6">
    <name type="scientific">Chitinophaga pinensis</name>
    <dbReference type="NCBI Taxonomy" id="79329"/>
    <lineage>
        <taxon>Bacteria</taxon>
        <taxon>Pseudomonadati</taxon>
        <taxon>Bacteroidota</taxon>
        <taxon>Chitinophagia</taxon>
        <taxon>Chitinophagales</taxon>
        <taxon>Chitinophagaceae</taxon>
        <taxon>Chitinophaga</taxon>
    </lineage>
</organism>
<protein>
    <submittedName>
        <fullName evidence="5">Helix-turn-helix transcriptional regulator</fullName>
    </submittedName>
</protein>
<accession>A0A5C6LT23</accession>
<dbReference type="PROSITE" id="PS01124">
    <property type="entry name" value="HTH_ARAC_FAMILY_2"/>
    <property type="match status" value="1"/>
</dbReference>
<keyword evidence="6" id="KW-1185">Reference proteome</keyword>
<name>A0A5C6LT23_9BACT</name>
<dbReference type="InterPro" id="IPR009057">
    <property type="entry name" value="Homeodomain-like_sf"/>
</dbReference>
<comment type="caution">
    <text evidence="5">The sequence shown here is derived from an EMBL/GenBank/DDBJ whole genome shotgun (WGS) entry which is preliminary data.</text>
</comment>
<proteinExistence type="predicted"/>
<dbReference type="GO" id="GO:0043565">
    <property type="term" value="F:sequence-specific DNA binding"/>
    <property type="evidence" value="ECO:0007669"/>
    <property type="project" value="InterPro"/>
</dbReference>
<evidence type="ECO:0000313" key="6">
    <source>
        <dbReference type="Proteomes" id="UP000318815"/>
    </source>
</evidence>
<keyword evidence="2" id="KW-0238">DNA-binding</keyword>
<dbReference type="AlphaFoldDB" id="A0A5C6LT23"/>
<dbReference type="SUPFAM" id="SSF46689">
    <property type="entry name" value="Homeodomain-like"/>
    <property type="match status" value="2"/>
</dbReference>
<dbReference type="InterPro" id="IPR054015">
    <property type="entry name" value="ExsA-like_N"/>
</dbReference>
<evidence type="ECO:0000256" key="2">
    <source>
        <dbReference type="ARBA" id="ARBA00023125"/>
    </source>
</evidence>
<dbReference type="Gene3D" id="1.10.10.60">
    <property type="entry name" value="Homeodomain-like"/>
    <property type="match status" value="1"/>
</dbReference>
<dbReference type="Proteomes" id="UP000318815">
    <property type="component" value="Unassembled WGS sequence"/>
</dbReference>
<reference evidence="5 6" key="1">
    <citation type="submission" date="2019-08" db="EMBL/GenBank/DDBJ databases">
        <title>Whole genome sequencing of chitin degrading bacteria Chitinophaga pinensis YS16.</title>
        <authorList>
            <person name="Singh R.P."/>
            <person name="Manchanda G."/>
            <person name="Maurya I.K."/>
            <person name="Joshi N.K."/>
            <person name="Srivastava A.K."/>
        </authorList>
    </citation>
    <scope>NUCLEOTIDE SEQUENCE [LARGE SCALE GENOMIC DNA]</scope>
    <source>
        <strain evidence="5 6">YS-16</strain>
    </source>
</reference>
<dbReference type="PANTHER" id="PTHR43280:SF28">
    <property type="entry name" value="HTH-TYPE TRANSCRIPTIONAL ACTIVATOR RHAS"/>
    <property type="match status" value="1"/>
</dbReference>
<evidence type="ECO:0000259" key="4">
    <source>
        <dbReference type="PROSITE" id="PS01124"/>
    </source>
</evidence>